<reference evidence="2" key="1">
    <citation type="journal article" date="2015" name="Nature">
        <title>Complex archaea that bridge the gap between prokaryotes and eukaryotes.</title>
        <authorList>
            <person name="Spang A."/>
            <person name="Saw J.H."/>
            <person name="Jorgensen S.L."/>
            <person name="Zaremba-Niedzwiedzka K."/>
            <person name="Martijn J."/>
            <person name="Lind A.E."/>
            <person name="van Eijk R."/>
            <person name="Schleper C."/>
            <person name="Guy L."/>
            <person name="Ettema T.J."/>
        </authorList>
    </citation>
    <scope>NUCLEOTIDE SEQUENCE</scope>
</reference>
<proteinExistence type="predicted"/>
<protein>
    <submittedName>
        <fullName evidence="2">Uncharacterized protein</fullName>
    </submittedName>
</protein>
<feature type="compositionally biased region" description="Basic residues" evidence="1">
    <location>
        <begin position="1"/>
        <end position="13"/>
    </location>
</feature>
<dbReference type="AlphaFoldDB" id="A0A0F9EKX2"/>
<evidence type="ECO:0000313" key="2">
    <source>
        <dbReference type="EMBL" id="KKL74689.1"/>
    </source>
</evidence>
<accession>A0A0F9EKX2</accession>
<comment type="caution">
    <text evidence="2">The sequence shown here is derived from an EMBL/GenBank/DDBJ whole genome shotgun (WGS) entry which is preliminary data.</text>
</comment>
<feature type="region of interest" description="Disordered" evidence="1">
    <location>
        <begin position="1"/>
        <end position="23"/>
    </location>
</feature>
<evidence type="ECO:0000256" key="1">
    <source>
        <dbReference type="SAM" id="MobiDB-lite"/>
    </source>
</evidence>
<organism evidence="2">
    <name type="scientific">marine sediment metagenome</name>
    <dbReference type="NCBI Taxonomy" id="412755"/>
    <lineage>
        <taxon>unclassified sequences</taxon>
        <taxon>metagenomes</taxon>
        <taxon>ecological metagenomes</taxon>
    </lineage>
</organism>
<dbReference type="EMBL" id="LAZR01024571">
    <property type="protein sequence ID" value="KKL74689.1"/>
    <property type="molecule type" value="Genomic_DNA"/>
</dbReference>
<sequence length="132" mass="15214">MSRKRRRKPKSQRPSRQGREPRHAIELVKYLSAKDHPDMVHKNAQISCMVDADFSPALSGIEKDFKSASAVYSRAPNIYARRFAAQTIGPLYRRFFRVAEGESDFLSVEKFLKKLSKDNTEYLRNGGEEGYE</sequence>
<gene>
    <name evidence="2" type="ORF">LCGC14_2062390</name>
</gene>
<name>A0A0F9EKX2_9ZZZZ</name>